<dbReference type="InterPro" id="IPR013320">
    <property type="entry name" value="ConA-like_dom_sf"/>
</dbReference>
<evidence type="ECO:0000256" key="1">
    <source>
        <dbReference type="ARBA" id="ARBA00004609"/>
    </source>
</evidence>
<keyword evidence="3" id="KW-0472">Membrane</keyword>
<reference evidence="6" key="1">
    <citation type="submission" date="2022-11" db="EMBL/GenBank/DDBJ databases">
        <authorList>
            <person name="Petersen C."/>
        </authorList>
    </citation>
    <scope>NUCLEOTIDE SEQUENCE</scope>
    <source>
        <strain evidence="6">IBT 20477</strain>
    </source>
</reference>
<dbReference type="SUPFAM" id="SSF49899">
    <property type="entry name" value="Concanavalin A-like lectins/glucanases"/>
    <property type="match status" value="1"/>
</dbReference>
<organism evidence="6 7">
    <name type="scientific">Penicillium cf. viridicatum</name>
    <dbReference type="NCBI Taxonomy" id="2972119"/>
    <lineage>
        <taxon>Eukaryota</taxon>
        <taxon>Fungi</taxon>
        <taxon>Dikarya</taxon>
        <taxon>Ascomycota</taxon>
        <taxon>Pezizomycotina</taxon>
        <taxon>Eurotiomycetes</taxon>
        <taxon>Eurotiomycetidae</taxon>
        <taxon>Eurotiales</taxon>
        <taxon>Aspergillaceae</taxon>
        <taxon>Penicillium</taxon>
    </lineage>
</organism>
<evidence type="ECO:0000256" key="3">
    <source>
        <dbReference type="ARBA" id="ARBA00022622"/>
    </source>
</evidence>
<keyword evidence="3" id="KW-0336">GPI-anchor</keyword>
<dbReference type="GO" id="GO:0098552">
    <property type="term" value="C:side of membrane"/>
    <property type="evidence" value="ECO:0007669"/>
    <property type="project" value="UniProtKB-KW"/>
</dbReference>
<accession>A0A9W9JA42</accession>
<dbReference type="AlphaFoldDB" id="A0A9W9JA42"/>
<protein>
    <recommendedName>
        <fullName evidence="5">GH16 domain-containing protein</fullName>
    </recommendedName>
</protein>
<sequence length="333" mass="35240">MPPPKFVAEHIFSTTAIGIGALISAVPVCAASYSQTKVYDSTNFFDGFNFTSDPDPSGGFVKYVDTETAQSSGMAKVSNGAVYLGANYVDKTTNGRPSTRVRSKDVFTTGLFVADIANMPAGTGKGGSCGIWPAYWTSRPDWPNSGEIDIIEGVNGQKSNAVTLHTAKGCNMDVSGSESTANQTSADCENSDAGCSQATTSSNNYGAAFNANGGGVYVTEWASLSINVWFFPRGTAAANSVINPGAADLDVAKFGAPLAHFEGNTCNIAERFKSNYIIFNTNFCGGWASREFLNDKTCASLADTCNDWVANNPAAFNEAYWLVNSVKIYARNN</sequence>
<evidence type="ECO:0000256" key="2">
    <source>
        <dbReference type="ARBA" id="ARBA00022475"/>
    </source>
</evidence>
<gene>
    <name evidence="6" type="ORF">N7449_008791</name>
</gene>
<evidence type="ECO:0000259" key="5">
    <source>
        <dbReference type="PROSITE" id="PS51762"/>
    </source>
</evidence>
<evidence type="ECO:0000313" key="6">
    <source>
        <dbReference type="EMBL" id="KAJ5192649.1"/>
    </source>
</evidence>
<keyword evidence="2" id="KW-1003">Cell membrane</keyword>
<name>A0A9W9JA42_9EURO</name>
<keyword evidence="3" id="KW-0325">Glycoprotein</keyword>
<dbReference type="InterPro" id="IPR000757">
    <property type="entry name" value="Beta-glucanase-like"/>
</dbReference>
<dbReference type="GO" id="GO:0009251">
    <property type="term" value="P:glucan catabolic process"/>
    <property type="evidence" value="ECO:0007669"/>
    <property type="project" value="TreeGrafter"/>
</dbReference>
<dbReference type="CDD" id="cd02181">
    <property type="entry name" value="GH16_fungal_Lam16A_glucanase"/>
    <property type="match status" value="1"/>
</dbReference>
<keyword evidence="4" id="KW-0449">Lipoprotein</keyword>
<comment type="subcellular location">
    <subcellularLocation>
        <location evidence="1">Cell membrane</location>
        <topology evidence="1">Lipid-anchor</topology>
        <topology evidence="1">GPI-anchor</topology>
    </subcellularLocation>
</comment>
<reference evidence="6" key="2">
    <citation type="journal article" date="2023" name="IMA Fungus">
        <title>Comparative genomic study of the Penicillium genus elucidates a diverse pangenome and 15 lateral gene transfer events.</title>
        <authorList>
            <person name="Petersen C."/>
            <person name="Sorensen T."/>
            <person name="Nielsen M.R."/>
            <person name="Sondergaard T.E."/>
            <person name="Sorensen J.L."/>
            <person name="Fitzpatrick D.A."/>
            <person name="Frisvad J.C."/>
            <person name="Nielsen K.L."/>
        </authorList>
    </citation>
    <scope>NUCLEOTIDE SEQUENCE</scope>
    <source>
        <strain evidence="6">IBT 20477</strain>
    </source>
</reference>
<comment type="caution">
    <text evidence="6">The sequence shown here is derived from an EMBL/GenBank/DDBJ whole genome shotgun (WGS) entry which is preliminary data.</text>
</comment>
<dbReference type="Gene3D" id="2.60.120.200">
    <property type="match status" value="1"/>
</dbReference>
<dbReference type="Proteomes" id="UP001150942">
    <property type="component" value="Unassembled WGS sequence"/>
</dbReference>
<feature type="domain" description="GH16" evidence="5">
    <location>
        <begin position="1"/>
        <end position="333"/>
    </location>
</feature>
<proteinExistence type="predicted"/>
<evidence type="ECO:0000313" key="7">
    <source>
        <dbReference type="Proteomes" id="UP001150942"/>
    </source>
</evidence>
<dbReference type="OrthoDB" id="192832at2759"/>
<dbReference type="GO" id="GO:0004553">
    <property type="term" value="F:hydrolase activity, hydrolyzing O-glycosyl compounds"/>
    <property type="evidence" value="ECO:0007669"/>
    <property type="project" value="InterPro"/>
</dbReference>
<dbReference type="Pfam" id="PF26113">
    <property type="entry name" value="GH16_XgeA"/>
    <property type="match status" value="1"/>
</dbReference>
<dbReference type="PANTHER" id="PTHR10963">
    <property type="entry name" value="GLYCOSYL HYDROLASE-RELATED"/>
    <property type="match status" value="1"/>
</dbReference>
<keyword evidence="7" id="KW-1185">Reference proteome</keyword>
<dbReference type="GO" id="GO:0005886">
    <property type="term" value="C:plasma membrane"/>
    <property type="evidence" value="ECO:0007669"/>
    <property type="project" value="UniProtKB-SubCell"/>
</dbReference>
<dbReference type="EMBL" id="JAPQKQ010000006">
    <property type="protein sequence ID" value="KAJ5192649.1"/>
    <property type="molecule type" value="Genomic_DNA"/>
</dbReference>
<dbReference type="InterPro" id="IPR050546">
    <property type="entry name" value="Glycosyl_Hydrlase_16"/>
</dbReference>
<dbReference type="PANTHER" id="PTHR10963:SF24">
    <property type="entry name" value="GLYCOSIDASE C21B10.07-RELATED"/>
    <property type="match status" value="1"/>
</dbReference>
<dbReference type="PROSITE" id="PS51762">
    <property type="entry name" value="GH16_2"/>
    <property type="match status" value="1"/>
</dbReference>
<evidence type="ECO:0000256" key="4">
    <source>
        <dbReference type="ARBA" id="ARBA00023288"/>
    </source>
</evidence>